<sequence>MGKVRRFLSSIFESQDAVEEKEDVDKKLEKILESINRDDDDRGELVSLVEELHESYQSLHGRYGHLMEKLKTSSLRNKKDSNGGSSSDTSSDSDDGDDEYKSLKKQVHVWKLKNKDAEDKVVLLNSELNTAQHFNSLVSNKLSEAENKVGVIKHETDNLKAEIGKLSGENAVLKDELEKTSHLMENQMRLMSELQILNLKLEVSTKHVSDLEMQVNNLKEEKDVLHLENVKILSSVEEFKKDSDEKLSEINSLKFNLGELKTGIKLSEEKNLQLIKNSNVKDDEKELLSKEYEERISELIKNLKIKDDEKELLSKEYEEKISELNKNSKIKDNEKELLSKEYEEKISEQIKNMKIKDDEKELLSKEYEEKISELNKNLKIKDGEKELLSKEYEEKISELIKNSKIKDNEKELLSKEYKERISELIKNLKIKDDEKELLSKEYEEKISEQIKNSKIKDDEKELLSKEYEEKISEQIKNMKIKDDEKELLSKEYEEKISELIKNLKIKDDEKELLSKEYEEKISEAVKNVKTKDDEEEELLSREYEEKISELIKNLKIKDDEKELLSKEYEEKISELIKNLKMKDNEKELLSKEYETLKSEKDATDDKIIKFRMTVQQLDSEKMALVNEMDGVKRDGSELVRRLELEKNEISAKIFECEVKFDELTSDYEILEDQFKQSCTNLDFAQSKIAELEINVALANQRHKADDEINVGRIKELLRERKGLEDILTLEFSRLNNVFRDTELEFEKTRGHLHSQLTQCRGELQEVKESLISKKHELMERAEHSRDEIKGLQGQLREKTVEEKELKRKLVIMDIMLKDKEEEGKCKDEDKREAIRQLCIQIEYHRLNSIHLFQILSKKMKRNRG</sequence>
<dbReference type="GO" id="GO:0005856">
    <property type="term" value="C:cytoskeleton"/>
    <property type="evidence" value="ECO:0000318"/>
    <property type="project" value="GO_Central"/>
</dbReference>
<keyword evidence="4" id="KW-1185">Reference proteome</keyword>
<evidence type="ECO:0000256" key="1">
    <source>
        <dbReference type="SAM" id="Coils"/>
    </source>
</evidence>
<evidence type="ECO:0000313" key="3">
    <source>
        <dbReference type="EMBL" id="KMZ66302.1"/>
    </source>
</evidence>
<protein>
    <recommendedName>
        <fullName evidence="5">NAB domain-containing protein</fullName>
    </recommendedName>
</protein>
<dbReference type="PANTHER" id="PTHR47357">
    <property type="entry name" value="COP1-INTERACTIVE PROTEIN 1"/>
    <property type="match status" value="1"/>
</dbReference>
<dbReference type="OMA" id="TQRICSN"/>
<proteinExistence type="predicted"/>
<dbReference type="Proteomes" id="UP000036987">
    <property type="component" value="Unassembled WGS sequence"/>
</dbReference>
<comment type="caution">
    <text evidence="3">The sequence shown here is derived from an EMBL/GenBank/DDBJ whole genome shotgun (WGS) entry which is preliminary data.</text>
</comment>
<dbReference type="STRING" id="29655.A0A0K9PDI3"/>
<evidence type="ECO:0000256" key="2">
    <source>
        <dbReference type="SAM" id="MobiDB-lite"/>
    </source>
</evidence>
<accession>A0A0K9PDI3</accession>
<gene>
    <name evidence="3" type="ORF">ZOSMA_2G03180</name>
</gene>
<organism evidence="3 4">
    <name type="scientific">Zostera marina</name>
    <name type="common">Eelgrass</name>
    <dbReference type="NCBI Taxonomy" id="29655"/>
    <lineage>
        <taxon>Eukaryota</taxon>
        <taxon>Viridiplantae</taxon>
        <taxon>Streptophyta</taxon>
        <taxon>Embryophyta</taxon>
        <taxon>Tracheophyta</taxon>
        <taxon>Spermatophyta</taxon>
        <taxon>Magnoliopsida</taxon>
        <taxon>Liliopsida</taxon>
        <taxon>Zosteraceae</taxon>
        <taxon>Zostera</taxon>
    </lineage>
</organism>
<reference evidence="4" key="1">
    <citation type="journal article" date="2016" name="Nature">
        <title>The genome of the seagrass Zostera marina reveals angiosperm adaptation to the sea.</title>
        <authorList>
            <person name="Olsen J.L."/>
            <person name="Rouze P."/>
            <person name="Verhelst B."/>
            <person name="Lin Y.-C."/>
            <person name="Bayer T."/>
            <person name="Collen J."/>
            <person name="Dattolo E."/>
            <person name="De Paoli E."/>
            <person name="Dittami S."/>
            <person name="Maumus F."/>
            <person name="Michel G."/>
            <person name="Kersting A."/>
            <person name="Lauritano C."/>
            <person name="Lohaus R."/>
            <person name="Toepel M."/>
            <person name="Tonon T."/>
            <person name="Vanneste K."/>
            <person name="Amirebrahimi M."/>
            <person name="Brakel J."/>
            <person name="Bostroem C."/>
            <person name="Chovatia M."/>
            <person name="Grimwood J."/>
            <person name="Jenkins J.W."/>
            <person name="Jueterbock A."/>
            <person name="Mraz A."/>
            <person name="Stam W.T."/>
            <person name="Tice H."/>
            <person name="Bornberg-Bauer E."/>
            <person name="Green P.J."/>
            <person name="Pearson G.A."/>
            <person name="Procaccini G."/>
            <person name="Duarte C.M."/>
            <person name="Schmutz J."/>
            <person name="Reusch T.B.H."/>
            <person name="Van de Peer Y."/>
        </authorList>
    </citation>
    <scope>NUCLEOTIDE SEQUENCE [LARGE SCALE GENOMIC DNA]</scope>
    <source>
        <strain evidence="4">cv. Finnish</strain>
    </source>
</reference>
<name>A0A0K9PDI3_ZOSMR</name>
<feature type="coiled-coil region" evidence="1">
    <location>
        <begin position="489"/>
        <end position="634"/>
    </location>
</feature>
<feature type="coiled-coil region" evidence="1">
    <location>
        <begin position="289"/>
        <end position="441"/>
    </location>
</feature>
<dbReference type="GO" id="GO:0005200">
    <property type="term" value="F:structural constituent of cytoskeleton"/>
    <property type="evidence" value="ECO:0000318"/>
    <property type="project" value="GO_Central"/>
</dbReference>
<feature type="region of interest" description="Disordered" evidence="2">
    <location>
        <begin position="74"/>
        <end position="99"/>
    </location>
</feature>
<feature type="coiled-coil region" evidence="1">
    <location>
        <begin position="100"/>
        <end position="176"/>
    </location>
</feature>
<dbReference type="PANTHER" id="PTHR47357:SF1">
    <property type="entry name" value="SPINDLE POLE BODY COMPONENT 110"/>
    <property type="match status" value="1"/>
</dbReference>
<feature type="coiled-coil region" evidence="1">
    <location>
        <begin position="767"/>
        <end position="808"/>
    </location>
</feature>
<evidence type="ECO:0008006" key="5">
    <source>
        <dbReference type="Google" id="ProtNLM"/>
    </source>
</evidence>
<feature type="coiled-coil region" evidence="1">
    <location>
        <begin position="201"/>
        <end position="228"/>
    </location>
</feature>
<evidence type="ECO:0000313" key="4">
    <source>
        <dbReference type="Proteomes" id="UP000036987"/>
    </source>
</evidence>
<dbReference type="AlphaFoldDB" id="A0A0K9PDI3"/>
<dbReference type="EMBL" id="LFYR01000981">
    <property type="protein sequence ID" value="KMZ66302.1"/>
    <property type="molecule type" value="Genomic_DNA"/>
</dbReference>
<keyword evidence="1" id="KW-0175">Coiled coil</keyword>